<reference evidence="2" key="1">
    <citation type="submission" date="2017-07" db="EMBL/GenBank/DDBJ databases">
        <title>Taro Niue Genome Assembly and Annotation.</title>
        <authorList>
            <person name="Atibalentja N."/>
            <person name="Keating K."/>
            <person name="Fields C.J."/>
        </authorList>
    </citation>
    <scope>NUCLEOTIDE SEQUENCE</scope>
    <source>
        <strain evidence="2">Niue_2</strain>
        <tissue evidence="2">Leaf</tissue>
    </source>
</reference>
<protein>
    <submittedName>
        <fullName evidence="2">Uncharacterized protein</fullName>
    </submittedName>
</protein>
<evidence type="ECO:0000256" key="1">
    <source>
        <dbReference type="SAM" id="MobiDB-lite"/>
    </source>
</evidence>
<accession>A0A843TGT2</accession>
<organism evidence="2 3">
    <name type="scientific">Colocasia esculenta</name>
    <name type="common">Wild taro</name>
    <name type="synonym">Arum esculentum</name>
    <dbReference type="NCBI Taxonomy" id="4460"/>
    <lineage>
        <taxon>Eukaryota</taxon>
        <taxon>Viridiplantae</taxon>
        <taxon>Streptophyta</taxon>
        <taxon>Embryophyta</taxon>
        <taxon>Tracheophyta</taxon>
        <taxon>Spermatophyta</taxon>
        <taxon>Magnoliopsida</taxon>
        <taxon>Liliopsida</taxon>
        <taxon>Araceae</taxon>
        <taxon>Aroideae</taxon>
        <taxon>Colocasieae</taxon>
        <taxon>Colocasia</taxon>
    </lineage>
</organism>
<feature type="non-terminal residue" evidence="2">
    <location>
        <position position="1"/>
    </location>
</feature>
<keyword evidence="3" id="KW-1185">Reference proteome</keyword>
<evidence type="ECO:0000313" key="3">
    <source>
        <dbReference type="Proteomes" id="UP000652761"/>
    </source>
</evidence>
<feature type="region of interest" description="Disordered" evidence="1">
    <location>
        <begin position="31"/>
        <end position="60"/>
    </location>
</feature>
<gene>
    <name evidence="2" type="ORF">Taro_001742</name>
</gene>
<dbReference type="AlphaFoldDB" id="A0A843TGT2"/>
<evidence type="ECO:0000313" key="2">
    <source>
        <dbReference type="EMBL" id="MQL69446.1"/>
    </source>
</evidence>
<dbReference type="EMBL" id="NMUH01000037">
    <property type="protein sequence ID" value="MQL69446.1"/>
    <property type="molecule type" value="Genomic_DNA"/>
</dbReference>
<dbReference type="Proteomes" id="UP000652761">
    <property type="component" value="Unassembled WGS sequence"/>
</dbReference>
<name>A0A843TGT2_COLES</name>
<comment type="caution">
    <text evidence="2">The sequence shown here is derived from an EMBL/GenBank/DDBJ whole genome shotgun (WGS) entry which is preliminary data.</text>
</comment>
<proteinExistence type="predicted"/>
<sequence>MRPWSFLSLAGQREECLNPIIIRYARQRHRRDQSTSLGTVKEASKGKPAPFHANEGARQPSENLRRNYYIAGVRNEVSTGEAKDTEELVHSDSEREDVKAYEMLSTENKDSFLPTRQKGSYLTCLDVSRKHGSKARKPTAISSAGQHGLSRTHALCTSTTGRRSSSLHIYTTRTDALGTSITDGQWIHTSIRA</sequence>